<keyword evidence="2" id="KW-1185">Reference proteome</keyword>
<dbReference type="EnsemblPlants" id="QL03p050440:mrna">
    <property type="protein sequence ID" value="QL03p050440:mrna"/>
    <property type="gene ID" value="QL03p050440"/>
</dbReference>
<dbReference type="InterPro" id="IPR040256">
    <property type="entry name" value="At4g02000-like"/>
</dbReference>
<evidence type="ECO:0000313" key="1">
    <source>
        <dbReference type="EnsemblPlants" id="QL03p050440:mrna"/>
    </source>
</evidence>
<reference evidence="1" key="2">
    <citation type="submission" date="2021-01" db="UniProtKB">
        <authorList>
            <consortium name="EnsemblPlants"/>
        </authorList>
    </citation>
    <scope>IDENTIFICATION</scope>
</reference>
<dbReference type="PANTHER" id="PTHR31286:SF167">
    <property type="entry name" value="OS09G0268800 PROTEIN"/>
    <property type="match status" value="1"/>
</dbReference>
<dbReference type="EMBL" id="LRBV02000003">
    <property type="status" value="NOT_ANNOTATED_CDS"/>
    <property type="molecule type" value="Genomic_DNA"/>
</dbReference>
<reference evidence="1 2" key="1">
    <citation type="journal article" date="2016" name="G3 (Bethesda)">
        <title>First Draft Assembly and Annotation of the Genome of a California Endemic Oak Quercus lobata Nee (Fagaceae).</title>
        <authorList>
            <person name="Sork V.L."/>
            <person name="Fitz-Gibbon S.T."/>
            <person name="Puiu D."/>
            <person name="Crepeau M."/>
            <person name="Gugger P.F."/>
            <person name="Sherman R."/>
            <person name="Stevens K."/>
            <person name="Langley C.H."/>
            <person name="Pellegrini M."/>
            <person name="Salzberg S.L."/>
        </authorList>
    </citation>
    <scope>NUCLEOTIDE SEQUENCE [LARGE SCALE GENOMIC DNA]</scope>
    <source>
        <strain evidence="1 2">cv. SW786</strain>
    </source>
</reference>
<dbReference type="Proteomes" id="UP000594261">
    <property type="component" value="Chromosome 3"/>
</dbReference>
<protein>
    <recommendedName>
        <fullName evidence="3">DUF4283 domain-containing protein</fullName>
    </recommendedName>
</protein>
<organism evidence="1 2">
    <name type="scientific">Quercus lobata</name>
    <name type="common">Valley oak</name>
    <dbReference type="NCBI Taxonomy" id="97700"/>
    <lineage>
        <taxon>Eukaryota</taxon>
        <taxon>Viridiplantae</taxon>
        <taxon>Streptophyta</taxon>
        <taxon>Embryophyta</taxon>
        <taxon>Tracheophyta</taxon>
        <taxon>Spermatophyta</taxon>
        <taxon>Magnoliopsida</taxon>
        <taxon>eudicotyledons</taxon>
        <taxon>Gunneridae</taxon>
        <taxon>Pentapetalae</taxon>
        <taxon>rosids</taxon>
        <taxon>fabids</taxon>
        <taxon>Fagales</taxon>
        <taxon>Fagaceae</taxon>
        <taxon>Quercus</taxon>
    </lineage>
</organism>
<evidence type="ECO:0000313" key="2">
    <source>
        <dbReference type="Proteomes" id="UP000594261"/>
    </source>
</evidence>
<dbReference type="InParanoid" id="A0A7N2L8L9"/>
<sequence>MNVNSVKWSANTLAHSLARYARNIAKDMFWMENTPPPAWEALTFSPLWRAINGFKVQNVGDHILLFVFDNKKEVEKIFASEHWSFDKHLVVLQRFENNSPVHELSFSWTAIWVQIHDIPFHYLNQRVAEEICDVVGVVDRTTSTNEMEGENFMRVRVLIDISLPLCCGWVLSLEDGGEVDGEVWINSDGTLKAGDQEYSPWLWASFTPNPKQSMVVVPGFYEIKKKNFAWGSPATEVSTDLVVLRPVHSAPPATVQVQLPDVMDSKEGLQTHSGSLIRDDSLLGEGGESIHETRGLAEVQFPSLSSVPPVVQGEFLENQIDEIDRGLSCFDTNDGDAPTSAGLNVVIPFGQDMRSDLAHSFTHCDINLNCFSTPNNSLVVSGDVSDSGSLSSGGKVNQGGGLVLLWRMDVQLRVVSSSLNHVDAIINEGDFNEILKSHEKMGGRPQPLF</sequence>
<accession>A0A7N2L8L9</accession>
<proteinExistence type="predicted"/>
<evidence type="ECO:0008006" key="3">
    <source>
        <dbReference type="Google" id="ProtNLM"/>
    </source>
</evidence>
<dbReference type="PANTHER" id="PTHR31286">
    <property type="entry name" value="GLYCINE-RICH CELL WALL STRUCTURAL PROTEIN 1.8-LIKE"/>
    <property type="match status" value="1"/>
</dbReference>
<dbReference type="AlphaFoldDB" id="A0A7N2L8L9"/>
<name>A0A7N2L8L9_QUELO</name>
<dbReference type="Gramene" id="QL03p050440:mrna">
    <property type="protein sequence ID" value="QL03p050440:mrna"/>
    <property type="gene ID" value="QL03p050440"/>
</dbReference>